<feature type="chain" id="PRO_5045276621" evidence="2">
    <location>
        <begin position="28"/>
        <end position="192"/>
    </location>
</feature>
<keyword evidence="4" id="KW-1185">Reference proteome</keyword>
<feature type="region of interest" description="Disordered" evidence="1">
    <location>
        <begin position="167"/>
        <end position="192"/>
    </location>
</feature>
<evidence type="ECO:0000313" key="4">
    <source>
        <dbReference type="Proteomes" id="UP001501447"/>
    </source>
</evidence>
<feature type="compositionally biased region" description="Basic residues" evidence="1">
    <location>
        <begin position="169"/>
        <end position="178"/>
    </location>
</feature>
<reference evidence="4" key="1">
    <citation type="journal article" date="2019" name="Int. J. Syst. Evol. Microbiol.">
        <title>The Global Catalogue of Microorganisms (GCM) 10K type strain sequencing project: providing services to taxonomists for standard genome sequencing and annotation.</title>
        <authorList>
            <consortium name="The Broad Institute Genomics Platform"/>
            <consortium name="The Broad Institute Genome Sequencing Center for Infectious Disease"/>
            <person name="Wu L."/>
            <person name="Ma J."/>
        </authorList>
    </citation>
    <scope>NUCLEOTIDE SEQUENCE [LARGE SCALE GENOMIC DNA]</scope>
    <source>
        <strain evidence="4">JCM 16373</strain>
    </source>
</reference>
<comment type="caution">
    <text evidence="3">The sequence shown here is derived from an EMBL/GenBank/DDBJ whole genome shotgun (WGS) entry which is preliminary data.</text>
</comment>
<dbReference type="Proteomes" id="UP001501447">
    <property type="component" value="Unassembled WGS sequence"/>
</dbReference>
<dbReference type="PANTHER" id="PTHR39335">
    <property type="entry name" value="BLL4220 PROTEIN"/>
    <property type="match status" value="1"/>
</dbReference>
<protein>
    <submittedName>
        <fullName evidence="3">Lipoprotein</fullName>
    </submittedName>
</protein>
<keyword evidence="3" id="KW-0449">Lipoprotein</keyword>
<keyword evidence="2" id="KW-0732">Signal</keyword>
<dbReference type="Pfam" id="PF03640">
    <property type="entry name" value="Lipoprotein_15"/>
    <property type="match status" value="2"/>
</dbReference>
<evidence type="ECO:0000256" key="2">
    <source>
        <dbReference type="SAM" id="SignalP"/>
    </source>
</evidence>
<accession>A0ABP6CGY5</accession>
<sequence length="192" mass="20409">MARFIRTAVPLVTAVMFTGFTAGSSFATDAPEGTRVTTTSEKKAAPEKKAASSTQTVKVKKTDYGKILVDGKGRTLYLFKKDTSKKSTCMSTCAQTWPPMTASGHPTVAKGAMKSLVSTSSRGKGKKQVTYNGHPLYRFHGDSKAGQTNGEGLNQFGGKWYVVDPHGKAIVHKSHKGKSSPSKGKSKGNGGY</sequence>
<organism evidence="3 4">
    <name type="scientific">Streptomyces axinellae</name>
    <dbReference type="NCBI Taxonomy" id="552788"/>
    <lineage>
        <taxon>Bacteria</taxon>
        <taxon>Bacillati</taxon>
        <taxon>Actinomycetota</taxon>
        <taxon>Actinomycetes</taxon>
        <taxon>Kitasatosporales</taxon>
        <taxon>Streptomycetaceae</taxon>
        <taxon>Streptomyces</taxon>
    </lineage>
</organism>
<feature type="signal peptide" evidence="2">
    <location>
        <begin position="1"/>
        <end position="27"/>
    </location>
</feature>
<gene>
    <name evidence="3" type="ORF">GCM10009863_36650</name>
</gene>
<feature type="compositionally biased region" description="Basic and acidic residues" evidence="1">
    <location>
        <begin position="40"/>
        <end position="50"/>
    </location>
</feature>
<dbReference type="PANTHER" id="PTHR39335:SF1">
    <property type="entry name" value="BLL4220 PROTEIN"/>
    <property type="match status" value="1"/>
</dbReference>
<dbReference type="EMBL" id="BAAARJ010000011">
    <property type="protein sequence ID" value="GAA2619373.1"/>
    <property type="molecule type" value="Genomic_DNA"/>
</dbReference>
<feature type="region of interest" description="Disordered" evidence="1">
    <location>
        <begin position="28"/>
        <end position="53"/>
    </location>
</feature>
<evidence type="ECO:0000256" key="1">
    <source>
        <dbReference type="SAM" id="MobiDB-lite"/>
    </source>
</evidence>
<dbReference type="InterPro" id="IPR005297">
    <property type="entry name" value="Lipoprotein_repeat"/>
</dbReference>
<proteinExistence type="predicted"/>
<evidence type="ECO:0000313" key="3">
    <source>
        <dbReference type="EMBL" id="GAA2619373.1"/>
    </source>
</evidence>
<name>A0ABP6CGY5_9ACTN</name>
<dbReference type="RefSeq" id="WP_344567254.1">
    <property type="nucleotide sequence ID" value="NZ_BAAARJ010000011.1"/>
</dbReference>